<dbReference type="STRING" id="331657.A0A4U0V4J1"/>
<name>A0A4U0V4J1_9PEZI</name>
<evidence type="ECO:0008006" key="5">
    <source>
        <dbReference type="Google" id="ProtNLM"/>
    </source>
</evidence>
<feature type="chain" id="PRO_5020188892" description="Glycoside hydrolase family 5 domain-containing protein" evidence="2">
    <location>
        <begin position="23"/>
        <end position="190"/>
    </location>
</feature>
<evidence type="ECO:0000256" key="1">
    <source>
        <dbReference type="SAM" id="MobiDB-lite"/>
    </source>
</evidence>
<keyword evidence="4" id="KW-1185">Reference proteome</keyword>
<dbReference type="SUPFAM" id="SSF51445">
    <property type="entry name" value="(Trans)glycosidases"/>
    <property type="match status" value="1"/>
</dbReference>
<dbReference type="InterPro" id="IPR017853">
    <property type="entry name" value="GH"/>
</dbReference>
<dbReference type="OrthoDB" id="62120at2759"/>
<feature type="non-terminal residue" evidence="3">
    <location>
        <position position="190"/>
    </location>
</feature>
<feature type="region of interest" description="Disordered" evidence="1">
    <location>
        <begin position="99"/>
        <end position="136"/>
    </location>
</feature>
<proteinExistence type="predicted"/>
<evidence type="ECO:0000313" key="4">
    <source>
        <dbReference type="Proteomes" id="UP000308768"/>
    </source>
</evidence>
<organism evidence="3 4">
    <name type="scientific">Cryomyces minteri</name>
    <dbReference type="NCBI Taxonomy" id="331657"/>
    <lineage>
        <taxon>Eukaryota</taxon>
        <taxon>Fungi</taxon>
        <taxon>Dikarya</taxon>
        <taxon>Ascomycota</taxon>
        <taxon>Pezizomycotina</taxon>
        <taxon>Dothideomycetes</taxon>
        <taxon>Dothideomycetes incertae sedis</taxon>
        <taxon>Cryomyces</taxon>
    </lineage>
</organism>
<evidence type="ECO:0000256" key="2">
    <source>
        <dbReference type="SAM" id="SignalP"/>
    </source>
</evidence>
<evidence type="ECO:0000313" key="3">
    <source>
        <dbReference type="EMBL" id="TKA42746.1"/>
    </source>
</evidence>
<dbReference type="Proteomes" id="UP000308768">
    <property type="component" value="Unassembled WGS sequence"/>
</dbReference>
<keyword evidence="2" id="KW-0732">Signal</keyword>
<protein>
    <recommendedName>
        <fullName evidence="5">Glycoside hydrolase family 5 domain-containing protein</fullName>
    </recommendedName>
</protein>
<dbReference type="Gene3D" id="3.20.20.80">
    <property type="entry name" value="Glycosidases"/>
    <property type="match status" value="1"/>
</dbReference>
<feature type="signal peptide" evidence="2">
    <location>
        <begin position="1"/>
        <end position="22"/>
    </location>
</feature>
<reference evidence="3 4" key="1">
    <citation type="submission" date="2017-03" db="EMBL/GenBank/DDBJ databases">
        <title>Genomes of endolithic fungi from Antarctica.</title>
        <authorList>
            <person name="Coleine C."/>
            <person name="Masonjones S."/>
            <person name="Stajich J.E."/>
        </authorList>
    </citation>
    <scope>NUCLEOTIDE SEQUENCE [LARGE SCALE GENOMIC DNA]</scope>
    <source>
        <strain evidence="3 4">CCFEE 5187</strain>
    </source>
</reference>
<sequence length="190" mass="20174">MIWPCSILPIAAAFLLALPVNALPQYGIHGDSYVVTASTTSLSKSTVDEGLSSLVPTGEPEAFGSVDDRPLSRKVMLARRQEQASKSTSDSMVTITRSSTVTVTPTSQPSASSTFASAANSSAPASTSSPISAPTTAPEFLRGVNIRAKLKTHWESYFNESDVQKIASWGINALRIPIGYWAYDNAGTPY</sequence>
<gene>
    <name evidence="3" type="ORF">B0A49_12761</name>
</gene>
<accession>A0A4U0V4J1</accession>
<dbReference type="AlphaFoldDB" id="A0A4U0V4J1"/>
<dbReference type="EMBL" id="NAJN01003171">
    <property type="protein sequence ID" value="TKA42746.1"/>
    <property type="molecule type" value="Genomic_DNA"/>
</dbReference>
<comment type="caution">
    <text evidence="3">The sequence shown here is derived from an EMBL/GenBank/DDBJ whole genome shotgun (WGS) entry which is preliminary data.</text>
</comment>